<dbReference type="RefSeq" id="WP_264915990.1">
    <property type="nucleotide sequence ID" value="NZ_BRXE01000017.1"/>
</dbReference>
<feature type="domain" description="Transposase IS204/IS1001/IS1096/IS1165 DDE" evidence="1">
    <location>
        <begin position="154"/>
        <end position="409"/>
    </location>
</feature>
<reference evidence="3" key="1">
    <citation type="submission" date="2022-07" db="EMBL/GenBank/DDBJ databases">
        <title>Mycobacterium kiyosense sp. nov., scotochromogenic slow-glowing species isolated from respiratory specimens.</title>
        <authorList>
            <person name="Fukano H."/>
            <person name="Kazumi Y."/>
            <person name="Sakagami N."/>
            <person name="Ato M."/>
            <person name="Mitarai S."/>
            <person name="Hoshino Y."/>
        </authorList>
    </citation>
    <scope>NUCLEOTIDE SEQUENCE</scope>
    <source>
        <strain evidence="3">SRL2020-028</strain>
    </source>
</reference>
<dbReference type="InterPro" id="IPR029261">
    <property type="entry name" value="Transposase_Znf"/>
</dbReference>
<proteinExistence type="predicted"/>
<dbReference type="PANTHER" id="PTHR33498:SF1">
    <property type="entry name" value="TRANSPOSASE FOR INSERTION SEQUENCE ELEMENT IS1557"/>
    <property type="match status" value="1"/>
</dbReference>
<name>A0AA37PYR6_9MYCO</name>
<dbReference type="SUPFAM" id="SSF88659">
    <property type="entry name" value="Sigma3 and sigma4 domains of RNA polymerase sigma factors"/>
    <property type="match status" value="1"/>
</dbReference>
<dbReference type="Pfam" id="PF14690">
    <property type="entry name" value="Zn_ribbon_ISL3"/>
    <property type="match status" value="1"/>
</dbReference>
<dbReference type="InterPro" id="IPR002560">
    <property type="entry name" value="Transposase_DDE"/>
</dbReference>
<organism evidence="3 4">
    <name type="scientific">Mycobacterium kiyosense</name>
    <dbReference type="NCBI Taxonomy" id="2871094"/>
    <lineage>
        <taxon>Bacteria</taxon>
        <taxon>Bacillati</taxon>
        <taxon>Actinomycetota</taxon>
        <taxon>Actinomycetes</taxon>
        <taxon>Mycobacteriales</taxon>
        <taxon>Mycobacteriaceae</taxon>
        <taxon>Mycobacterium</taxon>
    </lineage>
</organism>
<dbReference type="InterPro" id="IPR013324">
    <property type="entry name" value="RNA_pol_sigma_r3/r4-like"/>
</dbReference>
<comment type="caution">
    <text evidence="3">The sequence shown here is derived from an EMBL/GenBank/DDBJ whole genome shotgun (WGS) entry which is preliminary data.</text>
</comment>
<protein>
    <submittedName>
        <fullName evidence="3">ISL3 family transposase</fullName>
    </submittedName>
</protein>
<gene>
    <name evidence="3" type="ORF">SRL2020028_21430</name>
</gene>
<sequence length="424" mass="46769">MRTIELGVTITDAAVDEKQTTIFCSPVARDPRCPDCGADGRYRDTVTRPLTDLPVAGYPLVLRVAVPRYRCLTPPCGRAVFNQDLGTLAVPRASTTRRCARYVLRRLMIDRTTVSAIAAELGVSRHTVSSIAMRATAELIAAAGPDRLAGVRVIGVDEHRWAPRRRGTEGFVTLIIDLTPVLDGAGRARLLDMVAGRSAAALTRWLANQPPAFRDQVEVVAMDGFGGYKTAATEVLPEATTVMDPFHVVALAGAKLDLTRQRNQQQTQGHRGRSGDPLYGVRRTLRTRFPLLTRRQQARLSTVFADDAHLAVQVTWSVYQRIIAAYGHPDRRRGKTLMSAIIDTLRRGVPAVLEELAQLGRTLHRRRADILAFFDHHASNGPTEAINGRLEALRRNALGFRNLAHYRWRSLLHSGALHALVNAL</sequence>
<evidence type="ECO:0000259" key="2">
    <source>
        <dbReference type="Pfam" id="PF14690"/>
    </source>
</evidence>
<dbReference type="AlphaFoldDB" id="A0AA37PYR6"/>
<feature type="domain" description="Transposase IS204/IS1001/IS1096/IS1165 zinc-finger" evidence="2">
    <location>
        <begin position="31"/>
        <end position="71"/>
    </location>
</feature>
<dbReference type="Pfam" id="PF01610">
    <property type="entry name" value="DDE_Tnp_ISL3"/>
    <property type="match status" value="1"/>
</dbReference>
<dbReference type="NCBIfam" id="NF033550">
    <property type="entry name" value="transpos_ISL3"/>
    <property type="match status" value="1"/>
</dbReference>
<dbReference type="EMBL" id="BRXE01000017">
    <property type="protein sequence ID" value="GLB82887.1"/>
    <property type="molecule type" value="Genomic_DNA"/>
</dbReference>
<dbReference type="PANTHER" id="PTHR33498">
    <property type="entry name" value="TRANSPOSASE FOR INSERTION SEQUENCE ELEMENT IS1557"/>
    <property type="match status" value="1"/>
</dbReference>
<accession>A0AA37PYR6</accession>
<evidence type="ECO:0000313" key="3">
    <source>
        <dbReference type="EMBL" id="GLB82887.1"/>
    </source>
</evidence>
<dbReference type="InterPro" id="IPR047951">
    <property type="entry name" value="Transpos_ISL3"/>
</dbReference>
<dbReference type="Proteomes" id="UP001165663">
    <property type="component" value="Unassembled WGS sequence"/>
</dbReference>
<evidence type="ECO:0000259" key="1">
    <source>
        <dbReference type="Pfam" id="PF01610"/>
    </source>
</evidence>
<evidence type="ECO:0000313" key="4">
    <source>
        <dbReference type="Proteomes" id="UP001165663"/>
    </source>
</evidence>